<dbReference type="Proteomes" id="UP000489961">
    <property type="component" value="Unassembled WGS sequence"/>
</dbReference>
<gene>
    <name evidence="1" type="ORF">SFB21_3252</name>
</gene>
<dbReference type="AlphaFoldDB" id="A0A811GI25"/>
<sequence>MILRTIRTAQMILRMDNTERKKQKQLEKNTSNSTNLVWCLTLSLISITPNQH</sequence>
<dbReference type="EMBL" id="CADDTS010000054">
    <property type="protein sequence ID" value="CAB1223312.1"/>
    <property type="molecule type" value="Genomic_DNA"/>
</dbReference>
<proteinExistence type="predicted"/>
<accession>A0A811GI25</accession>
<organism evidence="1 2">
    <name type="scientific">Acinetobacter bouvetii</name>
    <dbReference type="NCBI Taxonomy" id="202951"/>
    <lineage>
        <taxon>Bacteria</taxon>
        <taxon>Pseudomonadati</taxon>
        <taxon>Pseudomonadota</taxon>
        <taxon>Gammaproteobacteria</taxon>
        <taxon>Moraxellales</taxon>
        <taxon>Moraxellaceae</taxon>
        <taxon>Acinetobacter</taxon>
    </lineage>
</organism>
<name>A0A811GI25_9GAMM</name>
<comment type="caution">
    <text evidence="1">The sequence shown here is derived from an EMBL/GenBank/DDBJ whole genome shotgun (WGS) entry which is preliminary data.</text>
</comment>
<reference evidence="1 2" key="1">
    <citation type="submission" date="2020-02" db="EMBL/GenBank/DDBJ databases">
        <authorList>
            <person name="Chaudhuri R."/>
        </authorList>
    </citation>
    <scope>NUCLEOTIDE SEQUENCE [LARGE SCALE GENOMIC DNA]</scope>
    <source>
        <strain evidence="1">SFB21</strain>
    </source>
</reference>
<protein>
    <submittedName>
        <fullName evidence="1">Uncharacterized protein</fullName>
    </submittedName>
</protein>
<evidence type="ECO:0000313" key="1">
    <source>
        <dbReference type="EMBL" id="CAB1223312.1"/>
    </source>
</evidence>
<evidence type="ECO:0000313" key="2">
    <source>
        <dbReference type="Proteomes" id="UP000489961"/>
    </source>
</evidence>